<evidence type="ECO:0000313" key="9">
    <source>
        <dbReference type="Proteomes" id="UP000325315"/>
    </source>
</evidence>
<dbReference type="PANTHER" id="PTHR24007">
    <property type="entry name" value="BRCA1-ASSOCIATED PROTEIN"/>
    <property type="match status" value="1"/>
</dbReference>
<sequence length="516" mass="58327">MFILRVHSVDTELPLTDAEEVEFYTITSLSNPNPKFRERRGIVHLYRKASQSSLPNPSSRSTSLFVVAVPKYLSAADFIRFAGSHIENITYILFIWNDGMEDRYSVLIELAAQSAADAFYFSLNGKRFSPAEAELCHILFTHSVEYTELGEIASTPPVGFTELPTCPICLERLDPDTSGILSTFCDHSFQCSCTSKWTYLSCTVCRFCQQQEENPVCSICGSGENLWICLICGFMGCGRYKEGHGVRHWKDTQHCYSLELISQQIWDYVGDGYVHRLTHSKVDGKPVEINSRCTSIEGTCHSCGYGDDSGINEAIYSSKVEAFLIYNKITAILHVQCADFDISANEQVFDEYSRLLATELEKQRQYLSSVFTPLPQNYESLLAEAKGKRDSTIAEAVEKAVTSEMQDIQSKLDKCTEEKNALAEINRKLIKDQQVWHVKVKEIEEREASESRLMDEKILDLEEQVRDLKVYIEAQKTLTDMTDSDSIKGGTVLPVPSTQSSSTNTRRHKKAGRRRN</sequence>
<keyword evidence="9" id="KW-1185">Reference proteome</keyword>
<dbReference type="GO" id="GO:0061630">
    <property type="term" value="F:ubiquitin protein ligase activity"/>
    <property type="evidence" value="ECO:0007669"/>
    <property type="project" value="TreeGrafter"/>
</dbReference>
<dbReference type="PROSITE" id="PS50089">
    <property type="entry name" value="ZF_RING_2"/>
    <property type="match status" value="1"/>
</dbReference>
<dbReference type="CDD" id="cd16457">
    <property type="entry name" value="RING-H2_BRAP2"/>
    <property type="match status" value="1"/>
</dbReference>
<dbReference type="InterPro" id="IPR013083">
    <property type="entry name" value="Znf_RING/FYVE/PHD"/>
</dbReference>
<accession>A0A5B6UNE3</accession>
<evidence type="ECO:0000259" key="6">
    <source>
        <dbReference type="PROSITE" id="PS50089"/>
    </source>
</evidence>
<dbReference type="InterPro" id="IPR011422">
    <property type="entry name" value="BRAP2/ETP1_RRM"/>
</dbReference>
<organism evidence="8 9">
    <name type="scientific">Gossypium australe</name>
    <dbReference type="NCBI Taxonomy" id="47621"/>
    <lineage>
        <taxon>Eukaryota</taxon>
        <taxon>Viridiplantae</taxon>
        <taxon>Streptophyta</taxon>
        <taxon>Embryophyta</taxon>
        <taxon>Tracheophyta</taxon>
        <taxon>Spermatophyta</taxon>
        <taxon>Magnoliopsida</taxon>
        <taxon>eudicotyledons</taxon>
        <taxon>Gunneridae</taxon>
        <taxon>Pentapetalae</taxon>
        <taxon>rosids</taxon>
        <taxon>malvids</taxon>
        <taxon>Malvales</taxon>
        <taxon>Malvaceae</taxon>
        <taxon>Malvoideae</taxon>
        <taxon>Gossypium</taxon>
    </lineage>
</organism>
<feature type="domain" description="RING-type" evidence="6">
    <location>
        <begin position="166"/>
        <end position="206"/>
    </location>
</feature>
<dbReference type="Gene3D" id="3.30.40.10">
    <property type="entry name" value="Zinc/RING finger domain, C3HC4 (zinc finger)"/>
    <property type="match status" value="1"/>
</dbReference>
<evidence type="ECO:0000256" key="5">
    <source>
        <dbReference type="SAM" id="MobiDB-lite"/>
    </source>
</evidence>
<dbReference type="Proteomes" id="UP000325315">
    <property type="component" value="Unassembled WGS sequence"/>
</dbReference>
<keyword evidence="3" id="KW-0862">Zinc</keyword>
<dbReference type="GO" id="GO:0005737">
    <property type="term" value="C:cytoplasm"/>
    <property type="evidence" value="ECO:0007669"/>
    <property type="project" value="TreeGrafter"/>
</dbReference>
<dbReference type="OrthoDB" id="273556at2759"/>
<name>A0A5B6UNE3_9ROSI</name>
<evidence type="ECO:0000256" key="3">
    <source>
        <dbReference type="ARBA" id="ARBA00022833"/>
    </source>
</evidence>
<evidence type="ECO:0000256" key="1">
    <source>
        <dbReference type="ARBA" id="ARBA00022723"/>
    </source>
</evidence>
<dbReference type="SUPFAM" id="SSF57850">
    <property type="entry name" value="RING/U-box"/>
    <property type="match status" value="1"/>
</dbReference>
<evidence type="ECO:0000259" key="7">
    <source>
        <dbReference type="PROSITE" id="PS50271"/>
    </source>
</evidence>
<evidence type="ECO:0000256" key="4">
    <source>
        <dbReference type="PROSITE-ProRule" id="PRU00502"/>
    </source>
</evidence>
<protein>
    <submittedName>
        <fullName evidence="8">BRCA1-associated protein</fullName>
    </submittedName>
</protein>
<dbReference type="GO" id="GO:0008270">
    <property type="term" value="F:zinc ion binding"/>
    <property type="evidence" value="ECO:0007669"/>
    <property type="project" value="UniProtKB-KW"/>
</dbReference>
<dbReference type="Pfam" id="PF07576">
    <property type="entry name" value="BRAP2"/>
    <property type="match status" value="1"/>
</dbReference>
<dbReference type="InterPro" id="IPR001841">
    <property type="entry name" value="Znf_RING"/>
</dbReference>
<comment type="caution">
    <text evidence="8">The sequence shown here is derived from an EMBL/GenBank/DDBJ whole genome shotgun (WGS) entry which is preliminary data.</text>
</comment>
<proteinExistence type="predicted"/>
<dbReference type="GO" id="GO:0016567">
    <property type="term" value="P:protein ubiquitination"/>
    <property type="evidence" value="ECO:0007669"/>
    <property type="project" value="TreeGrafter"/>
</dbReference>
<evidence type="ECO:0000313" key="8">
    <source>
        <dbReference type="EMBL" id="KAA3459581.1"/>
    </source>
</evidence>
<dbReference type="FunFam" id="3.30.40.10:FF:000555">
    <property type="entry name" value="Zinc finger (Ubiquitin-hydrolase) domain-containing protein"/>
    <property type="match status" value="1"/>
</dbReference>
<feature type="region of interest" description="Disordered" evidence="5">
    <location>
        <begin position="481"/>
        <end position="516"/>
    </location>
</feature>
<dbReference type="PROSITE" id="PS50271">
    <property type="entry name" value="ZF_UBP"/>
    <property type="match status" value="1"/>
</dbReference>
<gene>
    <name evidence="8" type="ORF">EPI10_014061</name>
</gene>
<dbReference type="GO" id="GO:0007265">
    <property type="term" value="P:Ras protein signal transduction"/>
    <property type="evidence" value="ECO:0007669"/>
    <property type="project" value="TreeGrafter"/>
</dbReference>
<keyword evidence="2 4" id="KW-0863">Zinc-finger</keyword>
<dbReference type="PANTHER" id="PTHR24007:SF10">
    <property type="entry name" value="BRAP2 RING ZNF UBP DOMAIN-CONTAINING PROTEIN 1"/>
    <property type="match status" value="1"/>
</dbReference>
<dbReference type="AlphaFoldDB" id="A0A5B6UNE3"/>
<dbReference type="InterPro" id="IPR047243">
    <property type="entry name" value="RING-H2_BRAP2"/>
</dbReference>
<feature type="domain" description="UBP-type" evidence="7">
    <location>
        <begin position="200"/>
        <end position="293"/>
    </location>
</feature>
<feature type="compositionally biased region" description="Basic residues" evidence="5">
    <location>
        <begin position="505"/>
        <end position="516"/>
    </location>
</feature>
<dbReference type="InterPro" id="IPR001607">
    <property type="entry name" value="Znf_UBP"/>
</dbReference>
<reference evidence="9" key="1">
    <citation type="journal article" date="2019" name="Plant Biotechnol. J.">
        <title>Genome sequencing of the Australian wild diploid species Gossypium australe highlights disease resistance and delayed gland morphogenesis.</title>
        <authorList>
            <person name="Cai Y."/>
            <person name="Cai X."/>
            <person name="Wang Q."/>
            <person name="Wang P."/>
            <person name="Zhang Y."/>
            <person name="Cai C."/>
            <person name="Xu Y."/>
            <person name="Wang K."/>
            <person name="Zhou Z."/>
            <person name="Wang C."/>
            <person name="Geng S."/>
            <person name="Li B."/>
            <person name="Dong Q."/>
            <person name="Hou Y."/>
            <person name="Wang H."/>
            <person name="Ai P."/>
            <person name="Liu Z."/>
            <person name="Yi F."/>
            <person name="Sun M."/>
            <person name="An G."/>
            <person name="Cheng J."/>
            <person name="Zhang Y."/>
            <person name="Shi Q."/>
            <person name="Xie Y."/>
            <person name="Shi X."/>
            <person name="Chang Y."/>
            <person name="Huang F."/>
            <person name="Chen Y."/>
            <person name="Hong S."/>
            <person name="Mi L."/>
            <person name="Sun Q."/>
            <person name="Zhang L."/>
            <person name="Zhou B."/>
            <person name="Peng R."/>
            <person name="Zhang X."/>
            <person name="Liu F."/>
        </authorList>
    </citation>
    <scope>NUCLEOTIDE SEQUENCE [LARGE SCALE GENOMIC DNA]</scope>
    <source>
        <strain evidence="9">cv. PA1801</strain>
    </source>
</reference>
<dbReference type="EMBL" id="SMMG02000010">
    <property type="protein sequence ID" value="KAA3459581.1"/>
    <property type="molecule type" value="Genomic_DNA"/>
</dbReference>
<evidence type="ECO:0000256" key="2">
    <source>
        <dbReference type="ARBA" id="ARBA00022771"/>
    </source>
</evidence>
<keyword evidence="1" id="KW-0479">Metal-binding</keyword>
<dbReference type="SMART" id="SM00290">
    <property type="entry name" value="ZnF_UBP"/>
    <property type="match status" value="1"/>
</dbReference>
<dbReference type="Pfam" id="PF02148">
    <property type="entry name" value="zf-UBP"/>
    <property type="match status" value="1"/>
</dbReference>